<dbReference type="Gene3D" id="3.40.1110.10">
    <property type="entry name" value="Calcium-transporting ATPase, cytoplasmic domain N"/>
    <property type="match status" value="1"/>
</dbReference>
<feature type="transmembrane region" description="Helical" evidence="12">
    <location>
        <begin position="161"/>
        <end position="180"/>
    </location>
</feature>
<dbReference type="InterPro" id="IPR023298">
    <property type="entry name" value="ATPase_P-typ_TM_dom_sf"/>
</dbReference>
<dbReference type="InterPro" id="IPR006068">
    <property type="entry name" value="ATPase_P-typ_cation-transptr_C"/>
</dbReference>
<evidence type="ECO:0000256" key="7">
    <source>
        <dbReference type="ARBA" id="ARBA00022989"/>
    </source>
</evidence>
<evidence type="ECO:0000259" key="13">
    <source>
        <dbReference type="SMART" id="SM00831"/>
    </source>
</evidence>
<feature type="region of interest" description="Disordered" evidence="11">
    <location>
        <begin position="25"/>
        <end position="45"/>
    </location>
</feature>
<proteinExistence type="inferred from homology"/>
<feature type="transmembrane region" description="Helical" evidence="12">
    <location>
        <begin position="1317"/>
        <end position="1333"/>
    </location>
</feature>
<dbReference type="Gene3D" id="2.70.150.10">
    <property type="entry name" value="Calcium-transporting ATPase, cytoplasmic transduction domain A"/>
    <property type="match status" value="1"/>
</dbReference>
<evidence type="ECO:0000256" key="12">
    <source>
        <dbReference type="SAM" id="Phobius"/>
    </source>
</evidence>
<dbReference type="Pfam" id="PF13246">
    <property type="entry name" value="Cation_ATPase"/>
    <property type="match status" value="1"/>
</dbReference>
<keyword evidence="9 12" id="KW-0472">Membrane</keyword>
<comment type="subcellular location">
    <subcellularLocation>
        <location evidence="1">Cell membrane</location>
        <topology evidence="1">Multi-pass membrane protein</topology>
    </subcellularLocation>
</comment>
<feature type="transmembrane region" description="Helical" evidence="12">
    <location>
        <begin position="136"/>
        <end position="155"/>
    </location>
</feature>
<dbReference type="SUPFAM" id="SSF81665">
    <property type="entry name" value="Calcium ATPase, transmembrane domain M"/>
    <property type="match status" value="1"/>
</dbReference>
<dbReference type="OrthoDB" id="116380at2759"/>
<dbReference type="InterPro" id="IPR004014">
    <property type="entry name" value="ATPase_P-typ_cation-transptr_N"/>
</dbReference>
<name>A0A9W6U039_9STRA</name>
<evidence type="ECO:0000256" key="10">
    <source>
        <dbReference type="ARBA" id="ARBA00038148"/>
    </source>
</evidence>
<dbReference type="InterPro" id="IPR008250">
    <property type="entry name" value="ATPase_P-typ_transduc_dom_A_sf"/>
</dbReference>
<gene>
    <name evidence="14" type="ORF">Plil01_000932000</name>
</gene>
<evidence type="ECO:0000256" key="3">
    <source>
        <dbReference type="ARBA" id="ARBA00022692"/>
    </source>
</evidence>
<dbReference type="SUPFAM" id="SSF56784">
    <property type="entry name" value="HAD-like"/>
    <property type="match status" value="1"/>
</dbReference>
<dbReference type="Gene3D" id="1.20.1110.10">
    <property type="entry name" value="Calcium-transporting ATPase, transmembrane domain"/>
    <property type="match status" value="2"/>
</dbReference>
<evidence type="ECO:0000256" key="8">
    <source>
        <dbReference type="ARBA" id="ARBA00023065"/>
    </source>
</evidence>
<dbReference type="PRINTS" id="PR00121">
    <property type="entry name" value="NAKATPASE"/>
</dbReference>
<keyword evidence="2" id="KW-1003">Cell membrane</keyword>
<feature type="transmembrane region" description="Helical" evidence="12">
    <location>
        <begin position="857"/>
        <end position="877"/>
    </location>
</feature>
<feature type="region of interest" description="Disordered" evidence="11">
    <location>
        <begin position="1"/>
        <end position="20"/>
    </location>
</feature>
<dbReference type="GO" id="GO:0016887">
    <property type="term" value="F:ATP hydrolysis activity"/>
    <property type="evidence" value="ECO:0007669"/>
    <property type="project" value="InterPro"/>
</dbReference>
<dbReference type="FunFam" id="1.20.1110.10:FF:000095">
    <property type="entry name" value="Sodium/potassium-transporting ATPase subunit alpha-1"/>
    <property type="match status" value="1"/>
</dbReference>
<evidence type="ECO:0000256" key="11">
    <source>
        <dbReference type="SAM" id="MobiDB-lite"/>
    </source>
</evidence>
<reference evidence="14" key="1">
    <citation type="submission" date="2023-04" db="EMBL/GenBank/DDBJ databases">
        <title>Phytophthora lilii NBRC 32176.</title>
        <authorList>
            <person name="Ichikawa N."/>
            <person name="Sato H."/>
            <person name="Tonouchi N."/>
        </authorList>
    </citation>
    <scope>NUCLEOTIDE SEQUENCE</scope>
    <source>
        <strain evidence="14">NBRC 32176</strain>
    </source>
</reference>
<dbReference type="SUPFAM" id="SSF81653">
    <property type="entry name" value="Calcium ATPase, transduction domain A"/>
    <property type="match status" value="1"/>
</dbReference>
<keyword evidence="15" id="KW-1185">Reference proteome</keyword>
<dbReference type="FunFam" id="3.40.50.1000:FF:000083">
    <property type="entry name" value="Sodium/potassium-transporting ATPase subunit alpha"/>
    <property type="match status" value="1"/>
</dbReference>
<dbReference type="InterPro" id="IPR023214">
    <property type="entry name" value="HAD_sf"/>
</dbReference>
<dbReference type="GO" id="GO:0036376">
    <property type="term" value="P:sodium ion export across plasma membrane"/>
    <property type="evidence" value="ECO:0007669"/>
    <property type="project" value="TreeGrafter"/>
</dbReference>
<keyword evidence="6" id="KW-1278">Translocase</keyword>
<dbReference type="PROSITE" id="PS00154">
    <property type="entry name" value="ATPASE_E1_E2"/>
    <property type="match status" value="1"/>
</dbReference>
<comment type="caution">
    <text evidence="14">The sequence shown here is derived from an EMBL/GenBank/DDBJ whole genome shotgun (WGS) entry which is preliminary data.</text>
</comment>
<dbReference type="InterPro" id="IPR023299">
    <property type="entry name" value="ATPase_P-typ_cyto_dom_N"/>
</dbReference>
<dbReference type="SUPFAM" id="SSF81660">
    <property type="entry name" value="Metal cation-transporting ATPase, ATP-binding domain N"/>
    <property type="match status" value="1"/>
</dbReference>
<dbReference type="Pfam" id="PF00690">
    <property type="entry name" value="Cation_ATPase_N"/>
    <property type="match status" value="1"/>
</dbReference>
<keyword evidence="8" id="KW-0406">Ion transport</keyword>
<evidence type="ECO:0000313" key="14">
    <source>
        <dbReference type="EMBL" id="GMF23169.1"/>
    </source>
</evidence>
<dbReference type="GO" id="GO:0005524">
    <property type="term" value="F:ATP binding"/>
    <property type="evidence" value="ECO:0007669"/>
    <property type="project" value="UniProtKB-KW"/>
</dbReference>
<feature type="transmembrane region" description="Helical" evidence="12">
    <location>
        <begin position="930"/>
        <end position="954"/>
    </location>
</feature>
<sequence length="1369" mass="150487">MPGSNSRDSHPRLSSADIVAVTTEMRLRQQGRKNRANKGKDDTDDAKRELVMEEHKQSPAEIFADLGSDPVNVSLKWKSIAGALKLVLITMFRILQLQGMTNHDVQGRLESEGYNRLTPPKQTPEIIKYIRELTGLFSLLLWVGGALCLIIYGIQGDPNNLYLGIVLFLVVVITGTFSYFENAKSSNLMESFKQMMPTVTTVIREGKSQKIEASQLVRGDIIVLKGGDKVPADIRVLECSDDLTVDNSCLTGEPEPLKRIPDCTDENPLETKNLCFFGTFIPQGSGKGVVVRVGDKTVMGRIARLATTTGQNMTPIAREINHFVHIIAVVAVVIGVIFFIIGIFLKTDIVTNVVFMIGIIVANVPEGLLATVTVCLSLAAKRMAHKSVLVKNLEGVETLGSTSCICSDKTGTLTQNVMTVAHVVYDNKIFDAECSITPVGNYDLNAPSYQALQRCATLCNNAVFDEDSKYEKAVGPDGLAARGKRKPFKETVSMGNGSTMEKVAWETIGDASESAMIKFCHDKKDIIEYREENTKIKEVPFNSKNKYQLSLHKQNNDDSKPILMVMKGAPERITARCGTVLIGGEEVAMTPERLAEVEAAQLVLSKKGMRVLGFAQKILDPAVYPADYEFSTDNPNFPLGEKDVDYEATPKPDPKVEEPLCFIGLMALIDPPRPEVPIAVAKCKTAGIRVIMVTGDHPITAKAIAHKVGILWGPTCEDIEEENTERGLKQGDNGGIDPNTAPAIVVPGWTISLDTPVEEWDRILDHRQIVFARTSPQQKLIIVENCQRRKEIVAVTGDGVNDSPALKKADIGIAMGIMGSAVSKEAADMILLDDNFASIVCGVEEGRIIFDNLKKSIAYALAANIPELVPFLLYATVRLPLPLTTVLMLLICLGTDMIPSIAMAYEGAENDIMLRAPRNAEVEHLVTKKLVFFAYALVGIIEAGAGMFTFLAVMNDFGYAPKILPNLGFYDRFGKQVLWCQTEGGRYCTAGGKYKKDGKLIPLGKKTGAANDGAMDCQDEYDDVIPTGGDIFDTHIFFDPSGGGKVIDCQFPLQNLDTDASKPTGYERTDPSTYADYTPSPMVSFQSMEAAWKNGYRPYYPMASRRSSFFDKEWFDYETTQTGPPGLVSSISLQIFSTFQPLSVWAITDGSKTGGEVSALNGARDAFGDTEVTAVDSNGKLTTSKFTLAHSKSYKVGQSFEKILKADGTAPCTGEQCLLDYHGGFTRRDGKKAYVNIMSRMMQYSALSIAQTAYFVAVVEMQWANVMICKTRYLSIVSQGMMNSVLNFGLMFEFMLSAVIAYAGFTHTVLDTESIRLVHWFPALPFSIFLFMLDEGRKFLIRSTSRSVIRKDTGQMIRYPGWLEVNTYY</sequence>
<dbReference type="EMBL" id="BSXW01000465">
    <property type="protein sequence ID" value="GMF23169.1"/>
    <property type="molecule type" value="Genomic_DNA"/>
</dbReference>
<keyword evidence="4" id="KW-0547">Nucleotide-binding</keyword>
<dbReference type="InterPro" id="IPR059000">
    <property type="entry name" value="ATPase_P-type_domA"/>
</dbReference>
<dbReference type="InterPro" id="IPR036412">
    <property type="entry name" value="HAD-like_sf"/>
</dbReference>
<dbReference type="SMART" id="SM00831">
    <property type="entry name" value="Cation_ATPase_N"/>
    <property type="match status" value="1"/>
</dbReference>
<evidence type="ECO:0000256" key="9">
    <source>
        <dbReference type="ARBA" id="ARBA00023136"/>
    </source>
</evidence>
<keyword evidence="3 12" id="KW-0812">Transmembrane</keyword>
<comment type="similarity">
    <text evidence="10">Belongs to the cation transport ATPase (P-type) (TC 3.A.3) family.</text>
</comment>
<dbReference type="InterPro" id="IPR018303">
    <property type="entry name" value="ATPase_P-typ_P_site"/>
</dbReference>
<dbReference type="PANTHER" id="PTHR43294:SF21">
    <property type="entry name" value="CATION TRANSPORTING ATPASE"/>
    <property type="match status" value="1"/>
</dbReference>
<dbReference type="Gene3D" id="3.40.50.1000">
    <property type="entry name" value="HAD superfamily/HAD-like"/>
    <property type="match status" value="1"/>
</dbReference>
<dbReference type="Pfam" id="PF00689">
    <property type="entry name" value="Cation_ATPase_C"/>
    <property type="match status" value="2"/>
</dbReference>
<dbReference type="GO" id="GO:0005886">
    <property type="term" value="C:plasma membrane"/>
    <property type="evidence" value="ECO:0007669"/>
    <property type="project" value="UniProtKB-SubCell"/>
</dbReference>
<accession>A0A9W6U039</accession>
<dbReference type="GO" id="GO:1902600">
    <property type="term" value="P:proton transmembrane transport"/>
    <property type="evidence" value="ECO:0007669"/>
    <property type="project" value="TreeGrafter"/>
</dbReference>
<dbReference type="GO" id="GO:0006883">
    <property type="term" value="P:intracellular sodium ion homeostasis"/>
    <property type="evidence" value="ECO:0007669"/>
    <property type="project" value="TreeGrafter"/>
</dbReference>
<evidence type="ECO:0000256" key="4">
    <source>
        <dbReference type="ARBA" id="ARBA00022741"/>
    </source>
</evidence>
<evidence type="ECO:0000256" key="1">
    <source>
        <dbReference type="ARBA" id="ARBA00004651"/>
    </source>
</evidence>
<feature type="transmembrane region" description="Helical" evidence="12">
    <location>
        <begin position="883"/>
        <end position="905"/>
    </location>
</feature>
<dbReference type="SFLD" id="SFLDF00027">
    <property type="entry name" value="p-type_atpase"/>
    <property type="match status" value="1"/>
</dbReference>
<feature type="transmembrane region" description="Helical" evidence="12">
    <location>
        <begin position="1244"/>
        <end position="1264"/>
    </location>
</feature>
<keyword evidence="7 12" id="KW-1133">Transmembrane helix</keyword>
<dbReference type="SFLD" id="SFLDG00002">
    <property type="entry name" value="C1.7:_P-type_atpase_like"/>
    <property type="match status" value="1"/>
</dbReference>
<keyword evidence="8" id="KW-0813">Transport</keyword>
<evidence type="ECO:0000256" key="5">
    <source>
        <dbReference type="ARBA" id="ARBA00022840"/>
    </source>
</evidence>
<feature type="transmembrane region" description="Helical" evidence="12">
    <location>
        <begin position="1285"/>
        <end position="1305"/>
    </location>
</feature>
<dbReference type="GO" id="GO:0030007">
    <property type="term" value="P:intracellular potassium ion homeostasis"/>
    <property type="evidence" value="ECO:0007669"/>
    <property type="project" value="TreeGrafter"/>
</dbReference>
<dbReference type="InterPro" id="IPR050510">
    <property type="entry name" value="Cation_transp_ATPase_P-type"/>
</dbReference>
<evidence type="ECO:0000313" key="15">
    <source>
        <dbReference type="Proteomes" id="UP001165083"/>
    </source>
</evidence>
<dbReference type="SFLD" id="SFLDS00003">
    <property type="entry name" value="Haloacid_Dehalogenase"/>
    <property type="match status" value="1"/>
</dbReference>
<dbReference type="GO" id="GO:1990573">
    <property type="term" value="P:potassium ion import across plasma membrane"/>
    <property type="evidence" value="ECO:0007669"/>
    <property type="project" value="TreeGrafter"/>
</dbReference>
<dbReference type="PANTHER" id="PTHR43294">
    <property type="entry name" value="SODIUM/POTASSIUM-TRANSPORTING ATPASE SUBUNIT ALPHA"/>
    <property type="match status" value="1"/>
</dbReference>
<dbReference type="NCBIfam" id="TIGR01494">
    <property type="entry name" value="ATPase_P-type"/>
    <property type="match status" value="2"/>
</dbReference>
<dbReference type="GO" id="GO:0005391">
    <property type="term" value="F:P-type sodium:potassium-exchanging transporter activity"/>
    <property type="evidence" value="ECO:0007669"/>
    <property type="project" value="TreeGrafter"/>
</dbReference>
<organism evidence="14 15">
    <name type="scientific">Phytophthora lilii</name>
    <dbReference type="NCBI Taxonomy" id="2077276"/>
    <lineage>
        <taxon>Eukaryota</taxon>
        <taxon>Sar</taxon>
        <taxon>Stramenopiles</taxon>
        <taxon>Oomycota</taxon>
        <taxon>Peronosporomycetes</taxon>
        <taxon>Peronosporales</taxon>
        <taxon>Peronosporaceae</taxon>
        <taxon>Phytophthora</taxon>
    </lineage>
</organism>
<evidence type="ECO:0000256" key="2">
    <source>
        <dbReference type="ARBA" id="ARBA00022475"/>
    </source>
</evidence>
<evidence type="ECO:0000256" key="6">
    <source>
        <dbReference type="ARBA" id="ARBA00022967"/>
    </source>
</evidence>
<dbReference type="PRINTS" id="PR00119">
    <property type="entry name" value="CATATPASE"/>
</dbReference>
<feature type="transmembrane region" description="Helical" evidence="12">
    <location>
        <begin position="323"/>
        <end position="345"/>
    </location>
</feature>
<feature type="domain" description="Cation-transporting P-type ATPase N-terminal" evidence="13">
    <location>
        <begin position="53"/>
        <end position="153"/>
    </location>
</feature>
<protein>
    <submittedName>
        <fullName evidence="14">Unnamed protein product</fullName>
    </submittedName>
</protein>
<dbReference type="Proteomes" id="UP001165083">
    <property type="component" value="Unassembled WGS sequence"/>
</dbReference>
<dbReference type="InterPro" id="IPR044492">
    <property type="entry name" value="P_typ_ATPase_HD_dom"/>
</dbReference>
<feature type="transmembrane region" description="Helical" evidence="12">
    <location>
        <begin position="357"/>
        <end position="379"/>
    </location>
</feature>
<dbReference type="Pfam" id="PF00122">
    <property type="entry name" value="E1-E2_ATPase"/>
    <property type="match status" value="1"/>
</dbReference>
<dbReference type="FunFam" id="2.70.150.10:FF:000003">
    <property type="entry name" value="Sodium/potassium-transporting ATPase subunit alpha"/>
    <property type="match status" value="1"/>
</dbReference>
<dbReference type="InterPro" id="IPR001757">
    <property type="entry name" value="P_typ_ATPase"/>
</dbReference>
<keyword evidence="5" id="KW-0067">ATP-binding</keyword>